<proteinExistence type="predicted"/>
<gene>
    <name evidence="1" type="ORF">OH718_23990</name>
</gene>
<accession>A0ABT3C3L0</accession>
<comment type="caution">
    <text evidence="1">The sequence shown here is derived from an EMBL/GenBank/DDBJ whole genome shotgun (WGS) entry which is preliminary data.</text>
</comment>
<name>A0ABT3C3L0_9PSED</name>
<dbReference type="EMBL" id="JAOXML010000032">
    <property type="protein sequence ID" value="MCV4379666.1"/>
    <property type="molecule type" value="Genomic_DNA"/>
</dbReference>
<keyword evidence="2" id="KW-1185">Reference proteome</keyword>
<dbReference type="GeneID" id="93562457"/>
<evidence type="ECO:0000313" key="1">
    <source>
        <dbReference type="EMBL" id="MCV4379666.1"/>
    </source>
</evidence>
<protein>
    <submittedName>
        <fullName evidence="1">Uncharacterized protein</fullName>
    </submittedName>
</protein>
<reference evidence="1 2" key="1">
    <citation type="submission" date="2022-10" db="EMBL/GenBank/DDBJ databases">
        <title>Characterization of Pseudomonas capsici strains from pepper and tomato in Georgia.</title>
        <authorList>
            <person name="Zhao M."/>
            <person name="Dutta B."/>
        </authorList>
    </citation>
    <scope>NUCLEOTIDE SEQUENCE [LARGE SCALE GENOMIC DNA]</scope>
    <source>
        <strain evidence="1 2">Pc20-5</strain>
    </source>
</reference>
<dbReference type="RefSeq" id="WP_205417954.1">
    <property type="nucleotide sequence ID" value="NZ_JAFGZD010000011.1"/>
</dbReference>
<evidence type="ECO:0000313" key="2">
    <source>
        <dbReference type="Proteomes" id="UP001207294"/>
    </source>
</evidence>
<organism evidence="1 2">
    <name type="scientific">Pseudomonas capsici</name>
    <dbReference type="NCBI Taxonomy" id="2810614"/>
    <lineage>
        <taxon>Bacteria</taxon>
        <taxon>Pseudomonadati</taxon>
        <taxon>Pseudomonadota</taxon>
        <taxon>Gammaproteobacteria</taxon>
        <taxon>Pseudomonadales</taxon>
        <taxon>Pseudomonadaceae</taxon>
        <taxon>Pseudomonas</taxon>
    </lineage>
</organism>
<sequence>MTQAPQHLFAFVQQRCEYRPAVTAIVLFGLKVEGEGESPVYMEIRFIDYGSQQVEGEHLMLSLEEALEHARDDYGILQTDWRAMSREEMDRIAW</sequence>
<dbReference type="Proteomes" id="UP001207294">
    <property type="component" value="Unassembled WGS sequence"/>
</dbReference>